<accession>A0A0C7NYG6</accession>
<dbReference type="OrthoDB" id="9764953at2"/>
<dbReference type="InterPro" id="IPR000801">
    <property type="entry name" value="Esterase-like"/>
</dbReference>
<gene>
    <name evidence="1" type="ORF">DTL3_0964</name>
</gene>
<dbReference type="InterPro" id="IPR050583">
    <property type="entry name" value="Mycobacterial_A85_antigen"/>
</dbReference>
<dbReference type="STRING" id="1006576.DTL3_0964"/>
<dbReference type="SUPFAM" id="SSF53474">
    <property type="entry name" value="alpha/beta-Hydrolases"/>
    <property type="match status" value="1"/>
</dbReference>
<name>A0A0C7NYG6_DEFTU</name>
<dbReference type="RefSeq" id="WP_052670377.1">
    <property type="nucleotide sequence ID" value="NZ_LN824141.1"/>
</dbReference>
<sequence length="275" mass="31755">MVKGTVYESLSFFSPTLERDLKYSIYLPAEYEEDSRRYSTIYLLHGHSGNEVSWLRKGHVDQTLDIMINSGEIPPFVVVMPDAQNSWYVDSPVGEKYETAIIKDLIGFVEGHYKVRNTRGDRFVAGLSMGGYGALKLAFKHPDMFLSAASLSGGITRDVPPETDVDINGDVIHIREDYYHDVFGDPFDPDFWEKENVFNWVDNVKNSGLTLPVYLSCGNEDYFYLYLGATELYHELRLAKIESVLYIRDGEHNWLLWQEDIKEVLRFFKRALDLY</sequence>
<dbReference type="HOGENOM" id="CLU_037618_1_2_0"/>
<dbReference type="Pfam" id="PF00756">
    <property type="entry name" value="Esterase"/>
    <property type="match status" value="1"/>
</dbReference>
<dbReference type="InterPro" id="IPR029058">
    <property type="entry name" value="AB_hydrolase_fold"/>
</dbReference>
<protein>
    <submittedName>
        <fullName evidence="1">Putative esterase</fullName>
    </submittedName>
</protein>
<dbReference type="EMBL" id="LN824141">
    <property type="protein sequence ID" value="CEP78268.1"/>
    <property type="molecule type" value="Genomic_DNA"/>
</dbReference>
<keyword evidence="2" id="KW-1185">Reference proteome</keyword>
<evidence type="ECO:0000313" key="2">
    <source>
        <dbReference type="Proteomes" id="UP000032809"/>
    </source>
</evidence>
<dbReference type="AlphaFoldDB" id="A0A0C7NYG6"/>
<reference evidence="2" key="1">
    <citation type="submission" date="2014-11" db="EMBL/GenBank/DDBJ databases">
        <authorList>
            <person name="Wibberg D."/>
        </authorList>
    </citation>
    <scope>NUCLEOTIDE SEQUENCE [LARGE SCALE GENOMIC DNA]</scope>
    <source>
        <strain evidence="2">L3</strain>
    </source>
</reference>
<dbReference type="Gene3D" id="3.40.50.1820">
    <property type="entry name" value="alpha/beta hydrolase"/>
    <property type="match status" value="1"/>
</dbReference>
<proteinExistence type="predicted"/>
<evidence type="ECO:0000313" key="1">
    <source>
        <dbReference type="EMBL" id="CEP78268.1"/>
    </source>
</evidence>
<dbReference type="Proteomes" id="UP000032809">
    <property type="component" value="Chromosome I"/>
</dbReference>
<dbReference type="PANTHER" id="PTHR48098">
    <property type="entry name" value="ENTEROCHELIN ESTERASE-RELATED"/>
    <property type="match status" value="1"/>
</dbReference>
<dbReference type="KEGG" id="dtn:DTL3_0964"/>
<dbReference type="PANTHER" id="PTHR48098:SF1">
    <property type="entry name" value="DIACYLGLYCEROL ACYLTRANSFERASE_MYCOLYLTRANSFERASE AG85A"/>
    <property type="match status" value="1"/>
</dbReference>
<organism evidence="1 2">
    <name type="scientific">Defluviitoga tunisiensis</name>
    <dbReference type="NCBI Taxonomy" id="1006576"/>
    <lineage>
        <taxon>Bacteria</taxon>
        <taxon>Thermotogati</taxon>
        <taxon>Thermotogota</taxon>
        <taxon>Thermotogae</taxon>
        <taxon>Petrotogales</taxon>
        <taxon>Petrotogaceae</taxon>
        <taxon>Defluviitoga</taxon>
    </lineage>
</organism>
<dbReference type="GO" id="GO:0016747">
    <property type="term" value="F:acyltransferase activity, transferring groups other than amino-acyl groups"/>
    <property type="evidence" value="ECO:0007669"/>
    <property type="project" value="TreeGrafter"/>
</dbReference>